<dbReference type="PANTHER" id="PTHR44858:SF1">
    <property type="entry name" value="UDP-N-ACETYLGLUCOSAMINE--PEPTIDE N-ACETYLGLUCOSAMINYLTRANSFERASE SPINDLY-RELATED"/>
    <property type="match status" value="1"/>
</dbReference>
<feature type="repeat" description="TPR" evidence="3">
    <location>
        <begin position="205"/>
        <end position="238"/>
    </location>
</feature>
<dbReference type="InterPro" id="IPR011990">
    <property type="entry name" value="TPR-like_helical_dom_sf"/>
</dbReference>
<dbReference type="SUPFAM" id="SSF48452">
    <property type="entry name" value="TPR-like"/>
    <property type="match status" value="1"/>
</dbReference>
<comment type="caution">
    <text evidence="4">The sequence shown here is derived from an EMBL/GenBank/DDBJ whole genome shotgun (WGS) entry which is preliminary data.</text>
</comment>
<dbReference type="InterPro" id="IPR019734">
    <property type="entry name" value="TPR_rpt"/>
</dbReference>
<dbReference type="PROSITE" id="PS50005">
    <property type="entry name" value="TPR"/>
    <property type="match status" value="3"/>
</dbReference>
<dbReference type="EMBL" id="JAEUXJ010000004">
    <property type="protein sequence ID" value="MBL6455832.1"/>
    <property type="molecule type" value="Genomic_DNA"/>
</dbReference>
<feature type="repeat" description="TPR" evidence="3">
    <location>
        <begin position="171"/>
        <end position="204"/>
    </location>
</feature>
<keyword evidence="5" id="KW-1185">Reference proteome</keyword>
<protein>
    <submittedName>
        <fullName evidence="4">Tetratricopeptide repeat protein</fullName>
    </submittedName>
</protein>
<reference evidence="4 5" key="1">
    <citation type="submission" date="2021-01" db="EMBL/GenBank/DDBJ databases">
        <title>Belnapia mucosa sp. nov. and Belnapia arida sp. nov., isolated from the Tabernas Desert (Almeria, Spain).</title>
        <authorList>
            <person name="Molina-Menor E."/>
            <person name="Vidal-Verdu A."/>
            <person name="Calonge A."/>
            <person name="Satari L."/>
            <person name="Pereto Magraner J."/>
            <person name="Porcar Miralles M."/>
        </authorList>
    </citation>
    <scope>NUCLEOTIDE SEQUENCE [LARGE SCALE GENOMIC DNA]</scope>
    <source>
        <strain evidence="4 5">T6</strain>
    </source>
</reference>
<dbReference type="SMART" id="SM00028">
    <property type="entry name" value="TPR"/>
    <property type="match status" value="4"/>
</dbReference>
<keyword evidence="1" id="KW-0677">Repeat</keyword>
<evidence type="ECO:0000313" key="4">
    <source>
        <dbReference type="EMBL" id="MBL6455832.1"/>
    </source>
</evidence>
<keyword evidence="2 3" id="KW-0802">TPR repeat</keyword>
<accession>A0ABS1V2N1</accession>
<dbReference type="InterPro" id="IPR050498">
    <property type="entry name" value="Ycf3"/>
</dbReference>
<dbReference type="Pfam" id="PF13371">
    <property type="entry name" value="TPR_9"/>
    <property type="match status" value="2"/>
</dbReference>
<evidence type="ECO:0000313" key="5">
    <source>
        <dbReference type="Proteomes" id="UP000606490"/>
    </source>
</evidence>
<dbReference type="Proteomes" id="UP000606490">
    <property type="component" value="Unassembled WGS sequence"/>
</dbReference>
<feature type="repeat" description="TPR" evidence="3">
    <location>
        <begin position="239"/>
        <end position="272"/>
    </location>
</feature>
<sequence length="292" mass="30929">MRLIWRRCGPAARLPGVRSVRPVLLGVFAAVLLAAAGGVAWLALGRTEAEAASEALPVPPDVPRLASGPEYERCLSLVRQDPDEARSFAEGWEAGGGGEGARHCSALALIALGEPERGAERLEGLARVSRASAATRASIFAQAGQAWMMANDGGRAFGATTMALTLAPDDPELLTDRAIALGTLGRYAEALDDLNRVVRLDPDRAEAWVFRAAAHRHLDRVDQAAEDVARALTLAPDSAEALLERGIIRQLRGDTAGARADWERAITLAPDSATADLAQQNLALNEAGPQRR</sequence>
<proteinExistence type="predicted"/>
<dbReference type="PANTHER" id="PTHR44858">
    <property type="entry name" value="TETRATRICOPEPTIDE REPEAT PROTEIN 6"/>
    <property type="match status" value="1"/>
</dbReference>
<evidence type="ECO:0000256" key="3">
    <source>
        <dbReference type="PROSITE-ProRule" id="PRU00339"/>
    </source>
</evidence>
<name>A0ABS1V2N1_9PROT</name>
<dbReference type="Gene3D" id="1.25.40.10">
    <property type="entry name" value="Tetratricopeptide repeat domain"/>
    <property type="match status" value="2"/>
</dbReference>
<gene>
    <name evidence="4" type="ORF">JMJ55_10900</name>
</gene>
<evidence type="ECO:0000256" key="1">
    <source>
        <dbReference type="ARBA" id="ARBA00022737"/>
    </source>
</evidence>
<organism evidence="4 5">
    <name type="scientific">Belnapia mucosa</name>
    <dbReference type="NCBI Taxonomy" id="2804532"/>
    <lineage>
        <taxon>Bacteria</taxon>
        <taxon>Pseudomonadati</taxon>
        <taxon>Pseudomonadota</taxon>
        <taxon>Alphaproteobacteria</taxon>
        <taxon>Acetobacterales</taxon>
        <taxon>Roseomonadaceae</taxon>
        <taxon>Belnapia</taxon>
    </lineage>
</organism>
<evidence type="ECO:0000256" key="2">
    <source>
        <dbReference type="ARBA" id="ARBA00022803"/>
    </source>
</evidence>